<dbReference type="RefSeq" id="WP_139645065.1">
    <property type="nucleotide sequence ID" value="NZ_BAAAZS010000153.1"/>
</dbReference>
<comment type="caution">
    <text evidence="1">The sequence shown here is derived from an EMBL/GenBank/DDBJ whole genome shotgun (WGS) entry which is preliminary data.</text>
</comment>
<organism evidence="1 2">
    <name type="scientific">Streptomyces sedi</name>
    <dbReference type="NCBI Taxonomy" id="555059"/>
    <lineage>
        <taxon>Bacteria</taxon>
        <taxon>Bacillati</taxon>
        <taxon>Actinomycetota</taxon>
        <taxon>Actinomycetes</taxon>
        <taxon>Kitasatosporales</taxon>
        <taxon>Streptomycetaceae</taxon>
        <taxon>Streptomyces</taxon>
    </lineage>
</organism>
<accession>A0A5C4V2C8</accession>
<gene>
    <name evidence="1" type="ORF">FH715_14095</name>
</gene>
<dbReference type="AlphaFoldDB" id="A0A5C4V2C8"/>
<dbReference type="Proteomes" id="UP000311713">
    <property type="component" value="Unassembled WGS sequence"/>
</dbReference>
<keyword evidence="2" id="KW-1185">Reference proteome</keyword>
<evidence type="ECO:0000313" key="1">
    <source>
        <dbReference type="EMBL" id="TNM29863.1"/>
    </source>
</evidence>
<name>A0A5C4V2C8_9ACTN</name>
<reference evidence="1 2" key="1">
    <citation type="submission" date="2019-06" db="EMBL/GenBank/DDBJ databases">
        <title>Draft genome of Streptomyces sedi sp. JCM16909.</title>
        <authorList>
            <person name="Klykleung N."/>
            <person name="Tanasupawat S."/>
            <person name="Kudo T."/>
            <person name="Yuki M."/>
            <person name="Ohkuma M."/>
        </authorList>
    </citation>
    <scope>NUCLEOTIDE SEQUENCE [LARGE SCALE GENOMIC DNA]</scope>
    <source>
        <strain evidence="1 2">JCM 16909</strain>
    </source>
</reference>
<dbReference type="EMBL" id="VDGT01000009">
    <property type="protein sequence ID" value="TNM29863.1"/>
    <property type="molecule type" value="Genomic_DNA"/>
</dbReference>
<dbReference type="OrthoDB" id="4299856at2"/>
<protein>
    <submittedName>
        <fullName evidence="1">Uncharacterized protein</fullName>
    </submittedName>
</protein>
<proteinExistence type="predicted"/>
<evidence type="ECO:0000313" key="2">
    <source>
        <dbReference type="Proteomes" id="UP000311713"/>
    </source>
</evidence>
<sequence length="100" mass="11254">MTSPPEWEFLLPAPGREVWVDSSRVGPCWFFCGHRVTSVVWIGAITTVGAHAPLYACHDCLDQLHAMVWDCAESGWRARYRRPRTAFGRQLARRGEGGVP</sequence>